<dbReference type="Pfam" id="PF01247">
    <property type="entry name" value="Ribosomal_L35Ae"/>
    <property type="match status" value="1"/>
</dbReference>
<evidence type="ECO:0000256" key="1">
    <source>
        <dbReference type="ARBA" id="ARBA00009269"/>
    </source>
</evidence>
<protein>
    <recommendedName>
        <fullName evidence="4">Large ribosomal subunit protein eL33</fullName>
    </recommendedName>
    <alternativeName>
        <fullName evidence="5">60S ribosomal protein L35a</fullName>
    </alternativeName>
</protein>
<dbReference type="GO" id="GO:1990904">
    <property type="term" value="C:ribonucleoprotein complex"/>
    <property type="evidence" value="ECO:0007669"/>
    <property type="project" value="UniProtKB-KW"/>
</dbReference>
<dbReference type="InterPro" id="IPR038661">
    <property type="entry name" value="Ribosomal_eL33_sf"/>
</dbReference>
<comment type="similarity">
    <text evidence="1">Belongs to the eukaryotic ribosomal protein eL33 family.</text>
</comment>
<dbReference type="EMBL" id="NCKU01001309">
    <property type="protein sequence ID" value="RWS12469.1"/>
    <property type="molecule type" value="Genomic_DNA"/>
</dbReference>
<dbReference type="STRING" id="1965070.A0A3S3S9W5"/>
<evidence type="ECO:0000256" key="6">
    <source>
        <dbReference type="SAM" id="MobiDB-lite"/>
    </source>
</evidence>
<dbReference type="GO" id="GO:0006412">
    <property type="term" value="P:translation"/>
    <property type="evidence" value="ECO:0007669"/>
    <property type="project" value="InterPro"/>
</dbReference>
<dbReference type="GO" id="GO:0005840">
    <property type="term" value="C:ribosome"/>
    <property type="evidence" value="ECO:0007669"/>
    <property type="project" value="UniProtKB-KW"/>
</dbReference>
<keyword evidence="3" id="KW-0687">Ribonucleoprotein</keyword>
<reference evidence="7 8" key="1">
    <citation type="journal article" date="2018" name="Gigascience">
        <title>Genomes of trombidid mites reveal novel predicted allergens and laterally-transferred genes associated with secondary metabolism.</title>
        <authorList>
            <person name="Dong X."/>
            <person name="Chaisiri K."/>
            <person name="Xia D."/>
            <person name="Armstrong S.D."/>
            <person name="Fang Y."/>
            <person name="Donnelly M.J."/>
            <person name="Kadowaki T."/>
            <person name="McGarry J.W."/>
            <person name="Darby A.C."/>
            <person name="Makepeace B.L."/>
        </authorList>
    </citation>
    <scope>NUCLEOTIDE SEQUENCE [LARGE SCALE GENOMIC DNA]</scope>
    <source>
        <strain evidence="7">UoL-WK</strain>
    </source>
</reference>
<evidence type="ECO:0000256" key="5">
    <source>
        <dbReference type="ARBA" id="ARBA00035530"/>
    </source>
</evidence>
<dbReference type="Proteomes" id="UP000285301">
    <property type="component" value="Unassembled WGS sequence"/>
</dbReference>
<evidence type="ECO:0000313" key="7">
    <source>
        <dbReference type="EMBL" id="RWS12469.1"/>
    </source>
</evidence>
<gene>
    <name evidence="7" type="ORF">B4U79_05968</name>
</gene>
<evidence type="ECO:0000256" key="4">
    <source>
        <dbReference type="ARBA" id="ARBA00035228"/>
    </source>
</evidence>
<dbReference type="OrthoDB" id="1166329at2759"/>
<organism evidence="7 8">
    <name type="scientific">Dinothrombium tinctorium</name>
    <dbReference type="NCBI Taxonomy" id="1965070"/>
    <lineage>
        <taxon>Eukaryota</taxon>
        <taxon>Metazoa</taxon>
        <taxon>Ecdysozoa</taxon>
        <taxon>Arthropoda</taxon>
        <taxon>Chelicerata</taxon>
        <taxon>Arachnida</taxon>
        <taxon>Acari</taxon>
        <taxon>Acariformes</taxon>
        <taxon>Trombidiformes</taxon>
        <taxon>Prostigmata</taxon>
        <taxon>Anystina</taxon>
        <taxon>Parasitengona</taxon>
        <taxon>Trombidioidea</taxon>
        <taxon>Trombidiidae</taxon>
        <taxon>Dinothrombium</taxon>
    </lineage>
</organism>
<name>A0A3S3S9W5_9ACAR</name>
<sequence>MNKDETKKAKKVTKAAKVPPKQAEAANKTEEKKKSKRRKRKSNPPKPGRLYIKGVFLGYKRSLRNQTEHTSLIKIDGCNRRNEAEFYVGKRCAYVYHAKNKTTVPRRKGVYSKLRVIWGRVTRTHGNSGVVRAKFVKNLPAVAMGRRIRIMLYPSRI</sequence>
<feature type="region of interest" description="Disordered" evidence="6">
    <location>
        <begin position="1"/>
        <end position="49"/>
    </location>
</feature>
<dbReference type="AlphaFoldDB" id="A0A3S3S9W5"/>
<dbReference type="SUPFAM" id="SSF50447">
    <property type="entry name" value="Translation proteins"/>
    <property type="match status" value="1"/>
</dbReference>
<evidence type="ECO:0000256" key="2">
    <source>
        <dbReference type="ARBA" id="ARBA00022980"/>
    </source>
</evidence>
<keyword evidence="8" id="KW-1185">Reference proteome</keyword>
<proteinExistence type="inferred from homology"/>
<dbReference type="Gene3D" id="2.40.10.190">
    <property type="entry name" value="translation elongation factor selb, chain A, domain 4"/>
    <property type="match status" value="1"/>
</dbReference>
<accession>A0A3S3S9W5</accession>
<dbReference type="FunFam" id="2.40.10.190:FF:000001">
    <property type="entry name" value="60S ribosomal protein L35a"/>
    <property type="match status" value="1"/>
</dbReference>
<dbReference type="InterPro" id="IPR001780">
    <property type="entry name" value="Ribosomal_eL33"/>
</dbReference>
<feature type="compositionally biased region" description="Low complexity" evidence="6">
    <location>
        <begin position="15"/>
        <end position="26"/>
    </location>
</feature>
<dbReference type="HAMAP" id="MF_00573">
    <property type="entry name" value="Ribosomal_eL33"/>
    <property type="match status" value="1"/>
</dbReference>
<dbReference type="PANTHER" id="PTHR10902">
    <property type="entry name" value="60S RIBOSOMAL PROTEIN L35A"/>
    <property type="match status" value="1"/>
</dbReference>
<feature type="compositionally biased region" description="Basic residues" evidence="6">
    <location>
        <begin position="34"/>
        <end position="43"/>
    </location>
</feature>
<keyword evidence="2 7" id="KW-0689">Ribosomal protein</keyword>
<evidence type="ECO:0000256" key="3">
    <source>
        <dbReference type="ARBA" id="ARBA00023274"/>
    </source>
</evidence>
<evidence type="ECO:0000313" key="8">
    <source>
        <dbReference type="Proteomes" id="UP000285301"/>
    </source>
</evidence>
<dbReference type="InterPro" id="IPR009000">
    <property type="entry name" value="Transl_B-barrel_sf"/>
</dbReference>
<dbReference type="GO" id="GO:0003735">
    <property type="term" value="F:structural constituent of ribosome"/>
    <property type="evidence" value="ECO:0007669"/>
    <property type="project" value="InterPro"/>
</dbReference>
<comment type="caution">
    <text evidence="7">The sequence shown here is derived from an EMBL/GenBank/DDBJ whole genome shotgun (WGS) entry which is preliminary data.</text>
</comment>